<keyword evidence="1" id="KW-0472">Membrane</keyword>
<accession>A0A0C1W6Y8</accession>
<dbReference type="PATRIC" id="fig|1229493.5.peg.2207"/>
<feature type="transmembrane region" description="Helical" evidence="1">
    <location>
        <begin position="6"/>
        <end position="24"/>
    </location>
</feature>
<dbReference type="AlphaFoldDB" id="A0A0C1W6Y8"/>
<organism evidence="2 3">
    <name type="scientific">Vibrio owensii CAIM 1854 = LMG 25443</name>
    <dbReference type="NCBI Taxonomy" id="1229493"/>
    <lineage>
        <taxon>Bacteria</taxon>
        <taxon>Pseudomonadati</taxon>
        <taxon>Pseudomonadota</taxon>
        <taxon>Gammaproteobacteria</taxon>
        <taxon>Vibrionales</taxon>
        <taxon>Vibrionaceae</taxon>
        <taxon>Vibrio</taxon>
    </lineage>
</organism>
<evidence type="ECO:0000256" key="1">
    <source>
        <dbReference type="SAM" id="Phobius"/>
    </source>
</evidence>
<evidence type="ECO:0000313" key="3">
    <source>
        <dbReference type="Proteomes" id="UP000031586"/>
    </source>
</evidence>
<reference evidence="2 3" key="1">
    <citation type="submission" date="2014-07" db="EMBL/GenBank/DDBJ databases">
        <title>Unique and conserved regions in Vibrio harveyi and related species in comparison with the shrimp pathogen Vibrio harveyi CAIM 1792.</title>
        <authorList>
            <person name="Espinoza-Valles I."/>
            <person name="Vora G."/>
            <person name="Leekitcharoenphon P."/>
            <person name="Ussery D."/>
            <person name="Hoj L."/>
            <person name="Gomez-Gil B."/>
        </authorList>
    </citation>
    <scope>NUCLEOTIDE SEQUENCE [LARGE SCALE GENOMIC DNA]</scope>
    <source>
        <strain evidence="3">CAIM 1854 / LMG 25443</strain>
    </source>
</reference>
<dbReference type="Proteomes" id="UP000031586">
    <property type="component" value="Unassembled WGS sequence"/>
</dbReference>
<proteinExistence type="predicted"/>
<dbReference type="EMBL" id="JPRD01000024">
    <property type="protein sequence ID" value="KIF52177.1"/>
    <property type="molecule type" value="Genomic_DNA"/>
</dbReference>
<protein>
    <submittedName>
        <fullName evidence="2">MSHA biogenesis protein MshF</fullName>
    </submittedName>
</protein>
<name>A0A0C1W6Y8_9VIBR</name>
<dbReference type="RefSeq" id="WP_020195905.1">
    <property type="nucleotide sequence ID" value="NZ_BAOH01000033.1"/>
</dbReference>
<keyword evidence="1" id="KW-1133">Transmembrane helix</keyword>
<sequence>MVENQSRATLILAGVVSIIVLAAFMQKLKPIEQEAQETGAKLAKVWMQDSVQRYHQAWLVHGEPKLLLMDGFELNMTEGGLVSPFRTSGALDCDYWLTVHYPQRKIMASELLEIRGAIKSNSYTCNYTYENGQRVVVISDANYLKIDVEISAE</sequence>
<evidence type="ECO:0000313" key="2">
    <source>
        <dbReference type="EMBL" id="KIF52177.1"/>
    </source>
</evidence>
<keyword evidence="1" id="KW-0812">Transmembrane</keyword>
<gene>
    <name evidence="2" type="ORF">H735_15305</name>
</gene>
<comment type="caution">
    <text evidence="2">The sequence shown here is derived from an EMBL/GenBank/DDBJ whole genome shotgun (WGS) entry which is preliminary data.</text>
</comment>